<dbReference type="InterPro" id="IPR025659">
    <property type="entry name" value="Tubby-like_C"/>
</dbReference>
<dbReference type="Pfam" id="PF04525">
    <property type="entry name" value="LOR"/>
    <property type="match status" value="1"/>
</dbReference>
<dbReference type="EMBL" id="KZ772970">
    <property type="protein sequence ID" value="PTQ26888.1"/>
    <property type="molecule type" value="Genomic_DNA"/>
</dbReference>
<evidence type="ECO:0008006" key="4">
    <source>
        <dbReference type="Google" id="ProtNLM"/>
    </source>
</evidence>
<dbReference type="AlphaFoldDB" id="A0A2R6VZ59"/>
<accession>A0A2R6VZ59</accession>
<dbReference type="Proteomes" id="UP000244005">
    <property type="component" value="Unassembled WGS sequence"/>
</dbReference>
<dbReference type="Gramene" id="Mp3g12590.1">
    <property type="protein sequence ID" value="Mp3g12590.1.cds"/>
    <property type="gene ID" value="Mp3g12590"/>
</dbReference>
<evidence type="ECO:0000313" key="3">
    <source>
        <dbReference type="Proteomes" id="UP000244005"/>
    </source>
</evidence>
<comment type="similarity">
    <text evidence="1">Belongs to the LOR family.</text>
</comment>
<dbReference type="InterPro" id="IPR007612">
    <property type="entry name" value="LOR"/>
</dbReference>
<dbReference type="InterPro" id="IPR038595">
    <property type="entry name" value="LOR_sf"/>
</dbReference>
<evidence type="ECO:0000313" key="2">
    <source>
        <dbReference type="EMBL" id="PTQ26888.1"/>
    </source>
</evidence>
<evidence type="ECO:0000256" key="1">
    <source>
        <dbReference type="ARBA" id="ARBA00005437"/>
    </source>
</evidence>
<name>A0A2R6VZ59_MARPO</name>
<sequence length="194" mass="22567">MATSTLEIPAPVSTKFCYDHVDKFSVEKFALTQYSSRFTAKYSEERTLFQIEHKKTNHRNSTYTVCDSMERPLVQVSKKLGEWRPTWEAIRANGDQQPVFVMKKSNLNPLNKNFDVFLGTNISMSRPDFTIKRDFFSNNYTICYKDKPIAQATQQRNFMRTLFNVIIQPGVDRAFITSLVVIFIIKITENDPLK</sequence>
<dbReference type="PANTHER" id="PTHR31087">
    <property type="match status" value="1"/>
</dbReference>
<gene>
    <name evidence="2" type="ORF">MARPO_0278s0002</name>
</gene>
<proteinExistence type="inferred from homology"/>
<reference evidence="3" key="1">
    <citation type="journal article" date="2017" name="Cell">
        <title>Insights into land plant evolution garnered from the Marchantia polymorpha genome.</title>
        <authorList>
            <person name="Bowman J.L."/>
            <person name="Kohchi T."/>
            <person name="Yamato K.T."/>
            <person name="Jenkins J."/>
            <person name="Shu S."/>
            <person name="Ishizaki K."/>
            <person name="Yamaoka S."/>
            <person name="Nishihama R."/>
            <person name="Nakamura Y."/>
            <person name="Berger F."/>
            <person name="Adam C."/>
            <person name="Aki S.S."/>
            <person name="Althoff F."/>
            <person name="Araki T."/>
            <person name="Arteaga-Vazquez M.A."/>
            <person name="Balasubrmanian S."/>
            <person name="Barry K."/>
            <person name="Bauer D."/>
            <person name="Boehm C.R."/>
            <person name="Briginshaw L."/>
            <person name="Caballero-Perez J."/>
            <person name="Catarino B."/>
            <person name="Chen F."/>
            <person name="Chiyoda S."/>
            <person name="Chovatia M."/>
            <person name="Davies K.M."/>
            <person name="Delmans M."/>
            <person name="Demura T."/>
            <person name="Dierschke T."/>
            <person name="Dolan L."/>
            <person name="Dorantes-Acosta A.E."/>
            <person name="Eklund D.M."/>
            <person name="Florent S.N."/>
            <person name="Flores-Sandoval E."/>
            <person name="Fujiyama A."/>
            <person name="Fukuzawa H."/>
            <person name="Galik B."/>
            <person name="Grimanelli D."/>
            <person name="Grimwood J."/>
            <person name="Grossniklaus U."/>
            <person name="Hamada T."/>
            <person name="Haseloff J."/>
            <person name="Hetherington A.J."/>
            <person name="Higo A."/>
            <person name="Hirakawa Y."/>
            <person name="Hundley H.N."/>
            <person name="Ikeda Y."/>
            <person name="Inoue K."/>
            <person name="Inoue S.I."/>
            <person name="Ishida S."/>
            <person name="Jia Q."/>
            <person name="Kakita M."/>
            <person name="Kanazawa T."/>
            <person name="Kawai Y."/>
            <person name="Kawashima T."/>
            <person name="Kennedy M."/>
            <person name="Kinose K."/>
            <person name="Kinoshita T."/>
            <person name="Kohara Y."/>
            <person name="Koide E."/>
            <person name="Komatsu K."/>
            <person name="Kopischke S."/>
            <person name="Kubo M."/>
            <person name="Kyozuka J."/>
            <person name="Lagercrantz U."/>
            <person name="Lin S.S."/>
            <person name="Lindquist E."/>
            <person name="Lipzen A.M."/>
            <person name="Lu C.W."/>
            <person name="De Luna E."/>
            <person name="Martienssen R.A."/>
            <person name="Minamino N."/>
            <person name="Mizutani M."/>
            <person name="Mizutani M."/>
            <person name="Mochizuki N."/>
            <person name="Monte I."/>
            <person name="Mosher R."/>
            <person name="Nagasaki H."/>
            <person name="Nakagami H."/>
            <person name="Naramoto S."/>
            <person name="Nishitani K."/>
            <person name="Ohtani M."/>
            <person name="Okamoto T."/>
            <person name="Okumura M."/>
            <person name="Phillips J."/>
            <person name="Pollak B."/>
            <person name="Reinders A."/>
            <person name="Rovekamp M."/>
            <person name="Sano R."/>
            <person name="Sawa S."/>
            <person name="Schmid M.W."/>
            <person name="Shirakawa M."/>
            <person name="Solano R."/>
            <person name="Spunde A."/>
            <person name="Suetsugu N."/>
            <person name="Sugano S."/>
            <person name="Sugiyama A."/>
            <person name="Sun R."/>
            <person name="Suzuki Y."/>
            <person name="Takenaka M."/>
            <person name="Takezawa D."/>
            <person name="Tomogane H."/>
            <person name="Tsuzuki M."/>
            <person name="Ueda T."/>
            <person name="Umeda M."/>
            <person name="Ward J.M."/>
            <person name="Watanabe Y."/>
            <person name="Yazaki K."/>
            <person name="Yokoyama R."/>
            <person name="Yoshitake Y."/>
            <person name="Yotsui I."/>
            <person name="Zachgo S."/>
            <person name="Schmutz J."/>
        </authorList>
    </citation>
    <scope>NUCLEOTIDE SEQUENCE [LARGE SCALE GENOMIC DNA]</scope>
    <source>
        <strain evidence="3">Tak-1</strain>
    </source>
</reference>
<dbReference type="Gene3D" id="2.40.160.200">
    <property type="entry name" value="LURP1-related"/>
    <property type="match status" value="1"/>
</dbReference>
<dbReference type="SUPFAM" id="SSF54518">
    <property type="entry name" value="Tubby C-terminal domain-like"/>
    <property type="match status" value="1"/>
</dbReference>
<keyword evidence="3" id="KW-1185">Reference proteome</keyword>
<protein>
    <recommendedName>
        <fullName evidence="4">Tubby C-terminal domain-containing protein</fullName>
    </recommendedName>
</protein>
<dbReference type="OrthoDB" id="97518at2759"/>
<dbReference type="PANTHER" id="PTHR31087:SF85">
    <property type="entry name" value="PROTEIN LURP-ONE-RELATED 7"/>
    <property type="match status" value="1"/>
</dbReference>
<organism evidence="2 3">
    <name type="scientific">Marchantia polymorpha</name>
    <name type="common">Common liverwort</name>
    <name type="synonym">Marchantia aquatica</name>
    <dbReference type="NCBI Taxonomy" id="3197"/>
    <lineage>
        <taxon>Eukaryota</taxon>
        <taxon>Viridiplantae</taxon>
        <taxon>Streptophyta</taxon>
        <taxon>Embryophyta</taxon>
        <taxon>Marchantiophyta</taxon>
        <taxon>Marchantiopsida</taxon>
        <taxon>Marchantiidae</taxon>
        <taxon>Marchantiales</taxon>
        <taxon>Marchantiaceae</taxon>
        <taxon>Marchantia</taxon>
    </lineage>
</organism>